<dbReference type="InterPro" id="IPR008962">
    <property type="entry name" value="PapD-like_sf"/>
</dbReference>
<name>A0A1I7RWS8_BURXY</name>
<dbReference type="AlphaFoldDB" id="A0A1I7RWS8"/>
<reference evidence="3" key="1">
    <citation type="submission" date="2016-11" db="UniProtKB">
        <authorList>
            <consortium name="WormBaseParasite"/>
        </authorList>
    </citation>
    <scope>IDENTIFICATION</scope>
</reference>
<sequence>MAENKPQTALKGAPTETRGNTTIGAATTQPQPTFSVGPIKNTSKAKPTIAPAPPTIAPKSAVPTVVPVKPATPTVPVAGPVPQNPPKTVAAPKPAVPEGQKTVIPQKPSSNHTARGADPLQAVKNETVRPVGVAPPTIRPAGPAVPTIRPVGPAVPTLRPAAQATLSVSAAVSADPGRTTMASEATVTTNRPETTIRTATGAKVPARSFEETKTMGRFEYSISIKPEKPVFYKGQTWLTLFIFNTSKFRLCFRIVPPDPHYFTVYPLSGFIDVGKSTYVAIQRLVSQRDVFAEKHSDLLALHSAQQTAQDNNAKCPHFQQISGGKSGLLSSVLLNQISFYRRGKVGKLPDQVTLIFGVSVRRSQVSDEKMEDIVIGGA</sequence>
<dbReference type="Gene3D" id="2.60.40.10">
    <property type="entry name" value="Immunoglobulins"/>
    <property type="match status" value="1"/>
</dbReference>
<evidence type="ECO:0000313" key="3">
    <source>
        <dbReference type="WBParaSite" id="BXY_0519100.1"/>
    </source>
</evidence>
<feature type="compositionally biased region" description="Polar residues" evidence="1">
    <location>
        <begin position="17"/>
        <end position="34"/>
    </location>
</feature>
<feature type="region of interest" description="Disordered" evidence="1">
    <location>
        <begin position="76"/>
        <end position="95"/>
    </location>
</feature>
<feature type="region of interest" description="Disordered" evidence="1">
    <location>
        <begin position="1"/>
        <end position="60"/>
    </location>
</feature>
<protein>
    <submittedName>
        <fullName evidence="3">Translation initiation factor IF-2</fullName>
    </submittedName>
</protein>
<dbReference type="InterPro" id="IPR013783">
    <property type="entry name" value="Ig-like_fold"/>
</dbReference>
<accession>A0A1I7RWS8</accession>
<organism evidence="2 3">
    <name type="scientific">Bursaphelenchus xylophilus</name>
    <name type="common">Pinewood nematode worm</name>
    <name type="synonym">Aphelenchoides xylophilus</name>
    <dbReference type="NCBI Taxonomy" id="6326"/>
    <lineage>
        <taxon>Eukaryota</taxon>
        <taxon>Metazoa</taxon>
        <taxon>Ecdysozoa</taxon>
        <taxon>Nematoda</taxon>
        <taxon>Chromadorea</taxon>
        <taxon>Rhabditida</taxon>
        <taxon>Tylenchina</taxon>
        <taxon>Tylenchomorpha</taxon>
        <taxon>Aphelenchoidea</taxon>
        <taxon>Aphelenchoididae</taxon>
        <taxon>Bursaphelenchus</taxon>
    </lineage>
</organism>
<dbReference type="WBParaSite" id="BXY_0519100.1">
    <property type="protein sequence ID" value="BXY_0519100.1"/>
    <property type="gene ID" value="BXY_0519100"/>
</dbReference>
<evidence type="ECO:0000313" key="2">
    <source>
        <dbReference type="Proteomes" id="UP000095284"/>
    </source>
</evidence>
<proteinExistence type="predicted"/>
<dbReference type="Proteomes" id="UP000095284">
    <property type="component" value="Unplaced"/>
</dbReference>
<dbReference type="SUPFAM" id="SSF49354">
    <property type="entry name" value="PapD-like"/>
    <property type="match status" value="1"/>
</dbReference>
<evidence type="ECO:0000256" key="1">
    <source>
        <dbReference type="SAM" id="MobiDB-lite"/>
    </source>
</evidence>